<organism evidence="1 2">
    <name type="scientific">Rhodopirellula europaea SH398</name>
    <dbReference type="NCBI Taxonomy" id="1263868"/>
    <lineage>
        <taxon>Bacteria</taxon>
        <taxon>Pseudomonadati</taxon>
        <taxon>Planctomycetota</taxon>
        <taxon>Planctomycetia</taxon>
        <taxon>Pirellulales</taxon>
        <taxon>Pirellulaceae</taxon>
        <taxon>Rhodopirellula</taxon>
    </lineage>
</organism>
<accession>M5S6K5</accession>
<dbReference type="EMBL" id="ANOF01000069">
    <property type="protein sequence ID" value="EMI27273.1"/>
    <property type="molecule type" value="Genomic_DNA"/>
</dbReference>
<dbReference type="Proteomes" id="UP000011996">
    <property type="component" value="Unassembled WGS sequence"/>
</dbReference>
<sequence>MDRIVVDIDVLSFYLKNDSRFLCYVQALDGKQLVISFQTLAELMLWQEVHGWGQ</sequence>
<reference evidence="1 2" key="1">
    <citation type="journal article" date="2013" name="Mar. Genomics">
        <title>Expression of sulfatases in Rhodopirellula baltica and the diversity of sulfatases in the genus Rhodopirellula.</title>
        <authorList>
            <person name="Wegner C.E."/>
            <person name="Richter-Heitmann T."/>
            <person name="Klindworth A."/>
            <person name="Klockow C."/>
            <person name="Richter M."/>
            <person name="Achstetter T."/>
            <person name="Glockner F.O."/>
            <person name="Harder J."/>
        </authorList>
    </citation>
    <scope>NUCLEOTIDE SEQUENCE [LARGE SCALE GENOMIC DNA]</scope>
    <source>
        <strain evidence="1 2">SH398</strain>
    </source>
</reference>
<comment type="caution">
    <text evidence="1">The sequence shown here is derived from an EMBL/GenBank/DDBJ whole genome shotgun (WGS) entry which is preliminary data.</text>
</comment>
<dbReference type="STRING" id="1263868.RESH_02123"/>
<name>M5S6K5_9BACT</name>
<evidence type="ECO:0000313" key="1">
    <source>
        <dbReference type="EMBL" id="EMI27273.1"/>
    </source>
</evidence>
<evidence type="ECO:0000313" key="2">
    <source>
        <dbReference type="Proteomes" id="UP000011996"/>
    </source>
</evidence>
<gene>
    <name evidence="1" type="ORF">RESH_02123</name>
</gene>
<evidence type="ECO:0008006" key="3">
    <source>
        <dbReference type="Google" id="ProtNLM"/>
    </source>
</evidence>
<dbReference type="AlphaFoldDB" id="M5S6K5"/>
<protein>
    <recommendedName>
        <fullName evidence="3">PilT protein domain protein</fullName>
    </recommendedName>
</protein>
<proteinExistence type="predicted"/>